<keyword evidence="2" id="KW-1185">Reference proteome</keyword>
<proteinExistence type="predicted"/>
<sequence>MFDLFSEEDKTKLRVIQTDIESFPNHPHFKKERFEGGWDNLLGQNLKHLLENSNNSTSRCIGTFAGLILFD</sequence>
<dbReference type="EMBL" id="QRGR01000007">
    <property type="protein sequence ID" value="RDV15939.1"/>
    <property type="molecule type" value="Genomic_DNA"/>
</dbReference>
<dbReference type="Proteomes" id="UP000256708">
    <property type="component" value="Unassembled WGS sequence"/>
</dbReference>
<reference evidence="2" key="1">
    <citation type="submission" date="2018-08" db="EMBL/GenBank/DDBJ databases">
        <authorList>
            <person name="Liu Z.-W."/>
            <person name="Du Z.-J."/>
        </authorList>
    </citation>
    <scope>NUCLEOTIDE SEQUENCE [LARGE SCALE GENOMIC DNA]</scope>
    <source>
        <strain evidence="2">H4X</strain>
    </source>
</reference>
<evidence type="ECO:0000313" key="1">
    <source>
        <dbReference type="EMBL" id="RDV15939.1"/>
    </source>
</evidence>
<comment type="caution">
    <text evidence="1">The sequence shown here is derived from an EMBL/GenBank/DDBJ whole genome shotgun (WGS) entry which is preliminary data.</text>
</comment>
<accession>A0A3D8LEQ3</accession>
<dbReference type="AlphaFoldDB" id="A0A3D8LEQ3"/>
<dbReference type="InterPro" id="IPR023393">
    <property type="entry name" value="START-like_dom_sf"/>
</dbReference>
<dbReference type="OrthoDB" id="2355173at2"/>
<name>A0A3D8LEQ3_9BACT</name>
<protein>
    <submittedName>
        <fullName evidence="1">Uncharacterized protein</fullName>
    </submittedName>
</protein>
<evidence type="ECO:0000313" key="2">
    <source>
        <dbReference type="Proteomes" id="UP000256708"/>
    </source>
</evidence>
<organism evidence="1 2">
    <name type="scientific">Pontibacter diazotrophicus</name>
    <dbReference type="NCBI Taxonomy" id="1400979"/>
    <lineage>
        <taxon>Bacteria</taxon>
        <taxon>Pseudomonadati</taxon>
        <taxon>Bacteroidota</taxon>
        <taxon>Cytophagia</taxon>
        <taxon>Cytophagales</taxon>
        <taxon>Hymenobacteraceae</taxon>
        <taxon>Pontibacter</taxon>
    </lineage>
</organism>
<dbReference type="Gene3D" id="3.30.530.20">
    <property type="match status" value="1"/>
</dbReference>
<gene>
    <name evidence="1" type="ORF">DXT99_08105</name>
</gene>